<evidence type="ECO:0000313" key="13">
    <source>
        <dbReference type="EMBL" id="ACB84882.1"/>
    </source>
</evidence>
<dbReference type="Pfam" id="PF08245">
    <property type="entry name" value="Mur_ligase_M"/>
    <property type="match status" value="1"/>
</dbReference>
<dbReference type="InterPro" id="IPR013221">
    <property type="entry name" value="Mur_ligase_cen"/>
</dbReference>
<dbReference type="AlphaFoldDB" id="B2A2G7"/>
<sequence>MKSKTLNNLHRLTRLNYESKTEINNRERSEIIKLADLVKPLLKVKVFGKLDGEISGLSYDSRFTKPGQLFTCIKGTKDDGHKYLEDVLSKGVSAVVAQYDCLSSEQKKLLTQIDIPVILVTDSRKAFAILASKYYNYPGDSLRVTGVTGTKGKTTTVNLIDKLLSEGKEVKTGMIGTINARIDDQEEKQPTTTPGPLELNELLGRIENSGASHVTLEVSSHAISQLRIAGVDLDIAVYTNLAPEHLDYHTDMDEYKRTKGRIFSFQGLKPEKNDKPKLAVINLDDKYASYMLEQPAVQVLTHGFDENAHVKGKIINTAETFTELKITSPWGNFTVKTPLIGKFNCYNLLAAITVALFEGIPASKIQTILEQPINIPGRFERIDLGQEFTVVVDFAHTTDSLQEVLQSLRQMVSGKIGVVFGCGGERDKSKRPKMGRAASDLGDKIFITSDNPRAEDPQKIVQDILSGCDVNNNEKIQIELDRAQAIEKSLNWAREGDAVLIAGKGHEATQEINGKVINFDDREIAREKLKKMGY</sequence>
<keyword evidence="7 8" id="KW-0961">Cell wall biogenesis/degradation</keyword>
<keyword evidence="4 8" id="KW-0133">Cell shape</keyword>
<proteinExistence type="inferred from homology"/>
<dbReference type="OrthoDB" id="9800958at2"/>
<keyword evidence="6 8" id="KW-0131">Cell cycle</keyword>
<dbReference type="Proteomes" id="UP000001683">
    <property type="component" value="Chromosome"/>
</dbReference>
<comment type="cofactor">
    <cofactor evidence="8">
        <name>Mg(2+)</name>
        <dbReference type="ChEBI" id="CHEBI:18420"/>
    </cofactor>
</comment>
<keyword evidence="3 8" id="KW-0132">Cell division</keyword>
<dbReference type="HOGENOM" id="CLU_022291_4_1_9"/>
<feature type="binding site" evidence="8">
    <location>
        <position position="503"/>
    </location>
    <ligand>
        <name>meso-2,6-diaminopimelate</name>
        <dbReference type="ChEBI" id="CHEBI:57791"/>
    </ligand>
</feature>
<dbReference type="GO" id="GO:0071555">
    <property type="term" value="P:cell wall organization"/>
    <property type="evidence" value="ECO:0007669"/>
    <property type="project" value="UniProtKB-KW"/>
</dbReference>
<keyword evidence="8" id="KW-0067">ATP-binding</keyword>
<dbReference type="InterPro" id="IPR036615">
    <property type="entry name" value="Mur_ligase_C_dom_sf"/>
</dbReference>
<dbReference type="InterPro" id="IPR035911">
    <property type="entry name" value="MurE/MurF_N"/>
</dbReference>
<dbReference type="SUPFAM" id="SSF63418">
    <property type="entry name" value="MurE/MurF N-terminal domain"/>
    <property type="match status" value="1"/>
</dbReference>
<feature type="binding site" evidence="8">
    <location>
        <begin position="149"/>
        <end position="155"/>
    </location>
    <ligand>
        <name>ATP</name>
        <dbReference type="ChEBI" id="CHEBI:30616"/>
    </ligand>
</feature>
<dbReference type="UniPathway" id="UPA00219"/>
<dbReference type="SUPFAM" id="SSF53244">
    <property type="entry name" value="MurD-like peptide ligases, peptide-binding domain"/>
    <property type="match status" value="1"/>
</dbReference>
<dbReference type="GO" id="GO:0008360">
    <property type="term" value="P:regulation of cell shape"/>
    <property type="evidence" value="ECO:0007669"/>
    <property type="project" value="UniProtKB-KW"/>
</dbReference>
<dbReference type="InterPro" id="IPR005761">
    <property type="entry name" value="UDP-N-AcMur-Glu-dNH2Pim_ligase"/>
</dbReference>
<keyword evidence="14" id="KW-1185">Reference proteome</keyword>
<evidence type="ECO:0000259" key="10">
    <source>
        <dbReference type="Pfam" id="PF01225"/>
    </source>
</evidence>
<protein>
    <recommendedName>
        <fullName evidence="8">UDP-N-acetylmuramoyl-L-alanyl-D-glutamate--2,6-diaminopimelate ligase</fullName>
        <ecNumber evidence="8">6.3.2.13</ecNumber>
    </recommendedName>
    <alternativeName>
        <fullName evidence="8">Meso-A2pm-adding enzyme</fullName>
    </alternativeName>
    <alternativeName>
        <fullName evidence="8">Meso-diaminopimelate-adding enzyme</fullName>
    </alternativeName>
    <alternativeName>
        <fullName evidence="8">UDP-MurNAc-L-Ala-D-Glu:meso-diaminopimelate ligase</fullName>
    </alternativeName>
    <alternativeName>
        <fullName evidence="8">UDP-MurNAc-tripeptide synthetase</fullName>
    </alternativeName>
    <alternativeName>
        <fullName evidence="8">UDP-N-acetylmuramyl-tripeptide synthetase</fullName>
    </alternativeName>
</protein>
<dbReference type="HAMAP" id="MF_00208">
    <property type="entry name" value="MurE"/>
    <property type="match status" value="1"/>
</dbReference>
<accession>B2A2G7</accession>
<keyword evidence="8" id="KW-0547">Nucleotide-binding</keyword>
<evidence type="ECO:0000256" key="6">
    <source>
        <dbReference type="ARBA" id="ARBA00023306"/>
    </source>
</evidence>
<dbReference type="RefSeq" id="WP_012447757.1">
    <property type="nucleotide sequence ID" value="NC_010718.1"/>
</dbReference>
<feature type="domain" description="Mur ligase N-terminal catalytic" evidence="10">
    <location>
        <begin position="53"/>
        <end position="135"/>
    </location>
</feature>
<feature type="binding site" evidence="8">
    <location>
        <position position="426"/>
    </location>
    <ligand>
        <name>meso-2,6-diaminopimelate</name>
        <dbReference type="ChEBI" id="CHEBI:57791"/>
    </ligand>
</feature>
<evidence type="ECO:0000259" key="12">
    <source>
        <dbReference type="Pfam" id="PF08245"/>
    </source>
</evidence>
<feature type="short sequence motif" description="Meso-diaminopimelate recognition motif" evidence="8">
    <location>
        <begin position="450"/>
        <end position="453"/>
    </location>
</feature>
<keyword evidence="8" id="KW-0963">Cytoplasm</keyword>
<dbReference type="EMBL" id="CP001034">
    <property type="protein sequence ID" value="ACB84882.1"/>
    <property type="molecule type" value="Genomic_DNA"/>
</dbReference>
<feature type="binding site" evidence="8">
    <location>
        <position position="225"/>
    </location>
    <ligand>
        <name>UDP-N-acetyl-alpha-D-muramoyl-L-alanyl-D-glutamate</name>
        <dbReference type="ChEBI" id="CHEBI:83900"/>
    </ligand>
</feature>
<feature type="domain" description="Mur ligase C-terminal" evidence="11">
    <location>
        <begin position="377"/>
        <end position="505"/>
    </location>
</feature>
<keyword evidence="8" id="KW-0460">Magnesium</keyword>
<evidence type="ECO:0000256" key="7">
    <source>
        <dbReference type="ARBA" id="ARBA00023316"/>
    </source>
</evidence>
<organism evidence="13 14">
    <name type="scientific">Natranaerobius thermophilus (strain ATCC BAA-1301 / DSM 18059 / JW/NM-WN-LF)</name>
    <dbReference type="NCBI Taxonomy" id="457570"/>
    <lineage>
        <taxon>Bacteria</taxon>
        <taxon>Bacillati</taxon>
        <taxon>Bacillota</taxon>
        <taxon>Clostridia</taxon>
        <taxon>Natranaerobiales</taxon>
        <taxon>Natranaerobiaceae</taxon>
        <taxon>Natranaerobius</taxon>
    </lineage>
</organism>
<reference evidence="13 14" key="1">
    <citation type="submission" date="2008-04" db="EMBL/GenBank/DDBJ databases">
        <title>Complete sequence of chromosome of Natranaerobius thermophilus JW/NM-WN-LF.</title>
        <authorList>
            <consortium name="US DOE Joint Genome Institute"/>
            <person name="Copeland A."/>
            <person name="Lucas S."/>
            <person name="Lapidus A."/>
            <person name="Glavina del Rio T."/>
            <person name="Dalin E."/>
            <person name="Tice H."/>
            <person name="Bruce D."/>
            <person name="Goodwin L."/>
            <person name="Pitluck S."/>
            <person name="Chertkov O."/>
            <person name="Brettin T."/>
            <person name="Detter J.C."/>
            <person name="Han C."/>
            <person name="Kuske C.R."/>
            <person name="Schmutz J."/>
            <person name="Larimer F."/>
            <person name="Land M."/>
            <person name="Hauser L."/>
            <person name="Kyrpides N."/>
            <person name="Lykidis A."/>
            <person name="Mesbah N.M."/>
            <person name="Wiegel J."/>
        </authorList>
    </citation>
    <scope>NUCLEOTIDE SEQUENCE [LARGE SCALE GENOMIC DNA]</scope>
    <source>
        <strain evidence="14">ATCC BAA-1301 / DSM 18059 / JW/NM-WN-LF</strain>
    </source>
</reference>
<gene>
    <name evidence="8" type="primary">murE</name>
    <name evidence="13" type="ordered locus">Nther_1299</name>
</gene>
<feature type="domain" description="Mur ligase central" evidence="12">
    <location>
        <begin position="147"/>
        <end position="355"/>
    </location>
</feature>
<feature type="binding site" evidence="8">
    <location>
        <position position="507"/>
    </location>
    <ligand>
        <name>meso-2,6-diaminopimelate</name>
        <dbReference type="ChEBI" id="CHEBI:57791"/>
    </ligand>
</feature>
<evidence type="ECO:0000256" key="9">
    <source>
        <dbReference type="RuleBase" id="RU004135"/>
    </source>
</evidence>
<keyword evidence="8" id="KW-0436">Ligase</keyword>
<feature type="binding site" evidence="8">
    <location>
        <begin position="450"/>
        <end position="453"/>
    </location>
    <ligand>
        <name>meso-2,6-diaminopimelate</name>
        <dbReference type="ChEBI" id="CHEBI:57791"/>
    </ligand>
</feature>
<dbReference type="PANTHER" id="PTHR23135">
    <property type="entry name" value="MUR LIGASE FAMILY MEMBER"/>
    <property type="match status" value="1"/>
</dbReference>
<dbReference type="GO" id="GO:0000287">
    <property type="term" value="F:magnesium ion binding"/>
    <property type="evidence" value="ECO:0007669"/>
    <property type="project" value="UniProtKB-UniRule"/>
</dbReference>
<comment type="caution">
    <text evidence="8">Lacks conserved residue(s) required for the propagation of feature annotation.</text>
</comment>
<dbReference type="InterPro" id="IPR036565">
    <property type="entry name" value="Mur-like_cat_sf"/>
</dbReference>
<dbReference type="InterPro" id="IPR000713">
    <property type="entry name" value="Mur_ligase_N"/>
</dbReference>
<dbReference type="NCBIfam" id="NF001126">
    <property type="entry name" value="PRK00139.1-4"/>
    <property type="match status" value="1"/>
</dbReference>
<dbReference type="Gene3D" id="3.40.1190.10">
    <property type="entry name" value="Mur-like, catalytic domain"/>
    <property type="match status" value="1"/>
</dbReference>
<dbReference type="KEGG" id="nth:Nther_1299"/>
<dbReference type="FunCoup" id="B2A2G7">
    <property type="interactions" value="442"/>
</dbReference>
<dbReference type="STRING" id="457570.Nther_1299"/>
<dbReference type="Gene3D" id="3.40.1390.10">
    <property type="entry name" value="MurE/MurF, N-terminal domain"/>
    <property type="match status" value="1"/>
</dbReference>
<feature type="modified residue" description="N6-carboxylysine" evidence="8">
    <location>
        <position position="259"/>
    </location>
</feature>
<feature type="binding site" evidence="8">
    <location>
        <begin position="192"/>
        <end position="193"/>
    </location>
    <ligand>
        <name>UDP-N-acetyl-alpha-D-muramoyl-L-alanyl-D-glutamate</name>
        <dbReference type="ChEBI" id="CHEBI:83900"/>
    </ligand>
</feature>
<comment type="pathway">
    <text evidence="1 8 9">Cell wall biogenesis; peptidoglycan biosynthesis.</text>
</comment>
<dbReference type="GO" id="GO:0005524">
    <property type="term" value="F:ATP binding"/>
    <property type="evidence" value="ECO:0007669"/>
    <property type="project" value="UniProtKB-UniRule"/>
</dbReference>
<dbReference type="PANTHER" id="PTHR23135:SF4">
    <property type="entry name" value="UDP-N-ACETYLMURAMOYL-L-ALANYL-D-GLUTAMATE--2,6-DIAMINOPIMELATE LIGASE MURE HOMOLOG, CHLOROPLASTIC"/>
    <property type="match status" value="1"/>
</dbReference>
<keyword evidence="5 8" id="KW-0573">Peptidoglycan synthesis</keyword>
<dbReference type="NCBIfam" id="TIGR01085">
    <property type="entry name" value="murE"/>
    <property type="match status" value="1"/>
</dbReference>
<comment type="similarity">
    <text evidence="2 8">Belongs to the MurCDEF family. MurE subfamily.</text>
</comment>
<evidence type="ECO:0000259" key="11">
    <source>
        <dbReference type="Pfam" id="PF02875"/>
    </source>
</evidence>
<dbReference type="SUPFAM" id="SSF53623">
    <property type="entry name" value="MurD-like peptide ligases, catalytic domain"/>
    <property type="match status" value="1"/>
</dbReference>
<feature type="binding site" evidence="8">
    <location>
        <position position="227"/>
    </location>
    <ligand>
        <name>UDP-N-acetyl-alpha-D-muramoyl-L-alanyl-D-glutamate</name>
        <dbReference type="ChEBI" id="CHEBI:83900"/>
    </ligand>
</feature>
<dbReference type="eggNOG" id="COG0769">
    <property type="taxonomic scope" value="Bacteria"/>
</dbReference>
<feature type="binding site" evidence="8">
    <location>
        <position position="219"/>
    </location>
    <ligand>
        <name>UDP-N-acetyl-alpha-D-muramoyl-L-alanyl-D-glutamate</name>
        <dbReference type="ChEBI" id="CHEBI:83900"/>
    </ligand>
</feature>
<evidence type="ECO:0000256" key="1">
    <source>
        <dbReference type="ARBA" id="ARBA00004752"/>
    </source>
</evidence>
<comment type="function">
    <text evidence="8">Catalyzes the addition of meso-diaminopimelic acid to the nucleotide precursor UDP-N-acetylmuramoyl-L-alanyl-D-glutamate (UMAG) in the biosynthesis of bacterial cell-wall peptidoglycan.</text>
</comment>
<dbReference type="GO" id="GO:0008765">
    <property type="term" value="F:UDP-N-acetylmuramoylalanyl-D-glutamate-2,6-diaminopimelate ligase activity"/>
    <property type="evidence" value="ECO:0007669"/>
    <property type="project" value="UniProtKB-UniRule"/>
</dbReference>
<dbReference type="Pfam" id="PF01225">
    <property type="entry name" value="Mur_ligase"/>
    <property type="match status" value="1"/>
</dbReference>
<evidence type="ECO:0000256" key="3">
    <source>
        <dbReference type="ARBA" id="ARBA00022618"/>
    </source>
</evidence>
<dbReference type="GO" id="GO:0005737">
    <property type="term" value="C:cytoplasm"/>
    <property type="evidence" value="ECO:0007669"/>
    <property type="project" value="UniProtKB-SubCell"/>
</dbReference>
<dbReference type="Pfam" id="PF02875">
    <property type="entry name" value="Mur_ligase_C"/>
    <property type="match status" value="1"/>
</dbReference>
<comment type="catalytic activity">
    <reaction evidence="8">
        <text>UDP-N-acetyl-alpha-D-muramoyl-L-alanyl-D-glutamate + meso-2,6-diaminopimelate + ATP = UDP-N-acetyl-alpha-D-muramoyl-L-alanyl-gamma-D-glutamyl-meso-2,6-diaminopimelate + ADP + phosphate + H(+)</text>
        <dbReference type="Rhea" id="RHEA:23676"/>
        <dbReference type="ChEBI" id="CHEBI:15378"/>
        <dbReference type="ChEBI" id="CHEBI:30616"/>
        <dbReference type="ChEBI" id="CHEBI:43474"/>
        <dbReference type="ChEBI" id="CHEBI:57791"/>
        <dbReference type="ChEBI" id="CHEBI:83900"/>
        <dbReference type="ChEBI" id="CHEBI:83905"/>
        <dbReference type="ChEBI" id="CHEBI:456216"/>
        <dbReference type="EC" id="6.3.2.13"/>
    </reaction>
</comment>
<dbReference type="Gene3D" id="3.90.190.20">
    <property type="entry name" value="Mur ligase, C-terminal domain"/>
    <property type="match status" value="1"/>
</dbReference>
<evidence type="ECO:0000256" key="2">
    <source>
        <dbReference type="ARBA" id="ARBA00005898"/>
    </source>
</evidence>
<evidence type="ECO:0000256" key="4">
    <source>
        <dbReference type="ARBA" id="ARBA00022960"/>
    </source>
</evidence>
<dbReference type="GO" id="GO:0051301">
    <property type="term" value="P:cell division"/>
    <property type="evidence" value="ECO:0007669"/>
    <property type="project" value="UniProtKB-KW"/>
</dbReference>
<dbReference type="InParanoid" id="B2A2G7"/>
<feature type="binding site" evidence="8">
    <location>
        <position position="61"/>
    </location>
    <ligand>
        <name>UDP-N-acetyl-alpha-D-muramoyl-L-alanyl-D-glutamate</name>
        <dbReference type="ChEBI" id="CHEBI:83900"/>
    </ligand>
</feature>
<reference evidence="13 14" key="2">
    <citation type="journal article" date="2011" name="J. Bacteriol.">
        <title>Complete genome sequence of the anaerobic, halophilic alkalithermophile Natranaerobius thermophilus JW/NM-WN-LF.</title>
        <authorList>
            <person name="Zhao B."/>
            <person name="Mesbah N.M."/>
            <person name="Dalin E."/>
            <person name="Goodwin L."/>
            <person name="Nolan M."/>
            <person name="Pitluck S."/>
            <person name="Chertkov O."/>
            <person name="Brettin T.S."/>
            <person name="Han J."/>
            <person name="Larimer F.W."/>
            <person name="Land M.L."/>
            <person name="Hauser L."/>
            <person name="Kyrpides N."/>
            <person name="Wiegel J."/>
        </authorList>
    </citation>
    <scope>NUCLEOTIDE SEQUENCE [LARGE SCALE GENOMIC DNA]</scope>
    <source>
        <strain evidence="14">ATCC BAA-1301 / DSM 18059 / JW/NM-WN-LF</strain>
    </source>
</reference>
<dbReference type="EC" id="6.3.2.13" evidence="8"/>
<dbReference type="GO" id="GO:0009252">
    <property type="term" value="P:peptidoglycan biosynthetic process"/>
    <property type="evidence" value="ECO:0007669"/>
    <property type="project" value="UniProtKB-UniRule"/>
</dbReference>
<evidence type="ECO:0000313" key="14">
    <source>
        <dbReference type="Proteomes" id="UP000001683"/>
    </source>
</evidence>
<dbReference type="InterPro" id="IPR004101">
    <property type="entry name" value="Mur_ligase_C"/>
</dbReference>
<evidence type="ECO:0000256" key="5">
    <source>
        <dbReference type="ARBA" id="ARBA00022984"/>
    </source>
</evidence>
<evidence type="ECO:0000256" key="8">
    <source>
        <dbReference type="HAMAP-Rule" id="MF_00208"/>
    </source>
</evidence>
<comment type="PTM">
    <text evidence="8">Carboxylation is probably crucial for Mg(2+) binding and, consequently, for the gamma-phosphate positioning of ATP.</text>
</comment>
<comment type="subcellular location">
    <subcellularLocation>
        <location evidence="8 9">Cytoplasm</location>
    </subcellularLocation>
</comment>
<name>B2A2G7_NATTJ</name>